<dbReference type="PROSITE" id="PS00290">
    <property type="entry name" value="IG_MHC"/>
    <property type="match status" value="1"/>
</dbReference>
<evidence type="ECO:0000259" key="6">
    <source>
        <dbReference type="SMART" id="SM00729"/>
    </source>
</evidence>
<dbReference type="GO" id="GO:0003824">
    <property type="term" value="F:catalytic activity"/>
    <property type="evidence" value="ECO:0007669"/>
    <property type="project" value="InterPro"/>
</dbReference>
<dbReference type="EMBL" id="DQAY01000056">
    <property type="protein sequence ID" value="HCO23310.1"/>
    <property type="molecule type" value="Genomic_DNA"/>
</dbReference>
<keyword evidence="4" id="KW-0408">Iron</keyword>
<evidence type="ECO:0000256" key="3">
    <source>
        <dbReference type="ARBA" id="ARBA00022723"/>
    </source>
</evidence>
<dbReference type="Gene3D" id="3.80.30.20">
    <property type="entry name" value="tm_1862 like domain"/>
    <property type="match status" value="1"/>
</dbReference>
<dbReference type="InterPro" id="IPR003006">
    <property type="entry name" value="Ig/MHC_CS"/>
</dbReference>
<protein>
    <submittedName>
        <fullName evidence="7">Radical SAM protein</fullName>
    </submittedName>
</protein>
<dbReference type="Proteomes" id="UP000263642">
    <property type="component" value="Unassembled WGS sequence"/>
</dbReference>
<dbReference type="GO" id="GO:0051536">
    <property type="term" value="F:iron-sulfur cluster binding"/>
    <property type="evidence" value="ECO:0007669"/>
    <property type="project" value="UniProtKB-KW"/>
</dbReference>
<proteinExistence type="predicted"/>
<dbReference type="InterPro" id="IPR006638">
    <property type="entry name" value="Elp3/MiaA/NifB-like_rSAM"/>
</dbReference>
<dbReference type="GO" id="GO:0046872">
    <property type="term" value="F:metal ion binding"/>
    <property type="evidence" value="ECO:0007669"/>
    <property type="project" value="UniProtKB-KW"/>
</dbReference>
<keyword evidence="2" id="KW-0949">S-adenosyl-L-methionine</keyword>
<evidence type="ECO:0000256" key="1">
    <source>
        <dbReference type="ARBA" id="ARBA00001966"/>
    </source>
</evidence>
<name>A0A3D3R6Q9_9PLAN</name>
<keyword evidence="5" id="KW-0411">Iron-sulfur</keyword>
<evidence type="ECO:0000256" key="4">
    <source>
        <dbReference type="ARBA" id="ARBA00023004"/>
    </source>
</evidence>
<feature type="domain" description="Elp3/MiaA/NifB-like radical SAM core" evidence="6">
    <location>
        <begin position="183"/>
        <end position="397"/>
    </location>
</feature>
<dbReference type="InterPro" id="IPR058240">
    <property type="entry name" value="rSAM_sf"/>
</dbReference>
<dbReference type="InterPro" id="IPR051198">
    <property type="entry name" value="BchE-like"/>
</dbReference>
<accession>A0A3D3R6Q9</accession>
<reference evidence="7 8" key="1">
    <citation type="journal article" date="2018" name="Nat. Biotechnol.">
        <title>A standardized bacterial taxonomy based on genome phylogeny substantially revises the tree of life.</title>
        <authorList>
            <person name="Parks D.H."/>
            <person name="Chuvochina M."/>
            <person name="Waite D.W."/>
            <person name="Rinke C."/>
            <person name="Skarshewski A."/>
            <person name="Chaumeil P.A."/>
            <person name="Hugenholtz P."/>
        </authorList>
    </citation>
    <scope>NUCLEOTIDE SEQUENCE [LARGE SCALE GENOMIC DNA]</scope>
    <source>
        <strain evidence="7">UBA9375</strain>
    </source>
</reference>
<dbReference type="AlphaFoldDB" id="A0A3D3R6Q9"/>
<evidence type="ECO:0000256" key="2">
    <source>
        <dbReference type="ARBA" id="ARBA00022691"/>
    </source>
</evidence>
<dbReference type="PANTHER" id="PTHR43409">
    <property type="entry name" value="ANAEROBIC MAGNESIUM-PROTOPORPHYRIN IX MONOMETHYL ESTER CYCLASE-RELATED"/>
    <property type="match status" value="1"/>
</dbReference>
<organism evidence="7 8">
    <name type="scientific">Gimesia maris</name>
    <dbReference type="NCBI Taxonomy" id="122"/>
    <lineage>
        <taxon>Bacteria</taxon>
        <taxon>Pseudomonadati</taxon>
        <taxon>Planctomycetota</taxon>
        <taxon>Planctomycetia</taxon>
        <taxon>Planctomycetales</taxon>
        <taxon>Planctomycetaceae</taxon>
        <taxon>Gimesia</taxon>
    </lineage>
</organism>
<sequence>MKLAPKIAFVSAGLLKPKKTDHGIAREHRYLNYGLLGLATIASSEGYDCRVVHGFFDKPDTVARRVLFEACEIQRPVVLLSIPSSLAIQWSREFCDEVMQLNSKARIIVGGRWVVGDDPNWLKVRLPLVEDIVAGTAENKIVSILGEVCPIPTVKNPQVLQNLQRFTSYPRLNYSLLEKPTDFQPSIEVSRGCGMGCSFCVERNDKLNPLRSPKQIVDEYLAYLKQTGQLEAKPYFECSFFRPSTEWIRDLGDELCERGVSFEWRTESRVDSFSIEQCSGLQRAGMKVLDLGLESASPKQLVRMQKTRNPDAYLRRASKLLKGLFDIGVWAKVNVLLYLDESLETLNETTDWLDEHRSFIKGVSVNPIVAYRGLDDSTFLNQIEDLKEKQRVEDGLVKDGFVFPNLSGDSRNKNLC</sequence>
<comment type="cofactor">
    <cofactor evidence="1">
        <name>[4Fe-4S] cluster</name>
        <dbReference type="ChEBI" id="CHEBI:49883"/>
    </cofactor>
</comment>
<dbReference type="SFLD" id="SFLDS00029">
    <property type="entry name" value="Radical_SAM"/>
    <property type="match status" value="1"/>
</dbReference>
<gene>
    <name evidence="7" type="ORF">DIT97_09745</name>
</gene>
<comment type="caution">
    <text evidence="7">The sequence shown here is derived from an EMBL/GenBank/DDBJ whole genome shotgun (WGS) entry which is preliminary data.</text>
</comment>
<dbReference type="Pfam" id="PF04055">
    <property type="entry name" value="Radical_SAM"/>
    <property type="match status" value="1"/>
</dbReference>
<dbReference type="SFLD" id="SFLDG01082">
    <property type="entry name" value="B12-binding_domain_containing"/>
    <property type="match status" value="1"/>
</dbReference>
<dbReference type="SUPFAM" id="SSF102114">
    <property type="entry name" value="Radical SAM enzymes"/>
    <property type="match status" value="1"/>
</dbReference>
<dbReference type="CDD" id="cd01335">
    <property type="entry name" value="Radical_SAM"/>
    <property type="match status" value="1"/>
</dbReference>
<keyword evidence="3" id="KW-0479">Metal-binding</keyword>
<evidence type="ECO:0000313" key="7">
    <source>
        <dbReference type="EMBL" id="HCO23310.1"/>
    </source>
</evidence>
<dbReference type="InterPro" id="IPR007197">
    <property type="entry name" value="rSAM"/>
</dbReference>
<dbReference type="SMART" id="SM00729">
    <property type="entry name" value="Elp3"/>
    <property type="match status" value="1"/>
</dbReference>
<evidence type="ECO:0000256" key="5">
    <source>
        <dbReference type="ARBA" id="ARBA00023014"/>
    </source>
</evidence>
<evidence type="ECO:0000313" key="8">
    <source>
        <dbReference type="Proteomes" id="UP000263642"/>
    </source>
</evidence>
<dbReference type="InterPro" id="IPR023404">
    <property type="entry name" value="rSAM_horseshoe"/>
</dbReference>